<protein>
    <recommendedName>
        <fullName evidence="7 8">Ferrochelatase</fullName>
        <ecNumber evidence="7 8">4.98.1.1</ecNumber>
    </recommendedName>
    <alternativeName>
        <fullName evidence="7">Heme synthase</fullName>
    </alternativeName>
    <alternativeName>
        <fullName evidence="7">Protoheme ferro-lyase</fullName>
    </alternativeName>
</protein>
<dbReference type="GeneID" id="36134798"/>
<keyword evidence="7 8" id="KW-0963">Cytoplasm</keyword>
<dbReference type="PROSITE" id="PS00534">
    <property type="entry name" value="FERROCHELATASE"/>
    <property type="match status" value="1"/>
</dbReference>
<evidence type="ECO:0000313" key="9">
    <source>
        <dbReference type="EMBL" id="CBY82261.1"/>
    </source>
</evidence>
<dbReference type="Pfam" id="PF00762">
    <property type="entry name" value="Ferrochelatase"/>
    <property type="match status" value="1"/>
</dbReference>
<evidence type="ECO:0000256" key="7">
    <source>
        <dbReference type="HAMAP-Rule" id="MF_00323"/>
    </source>
</evidence>
<dbReference type="UniPathway" id="UPA00252">
    <property type="reaction ID" value="UER00325"/>
</dbReference>
<dbReference type="CDD" id="cd03411">
    <property type="entry name" value="Ferrochelatase_N"/>
    <property type="match status" value="1"/>
</dbReference>
<dbReference type="CDD" id="cd00419">
    <property type="entry name" value="Ferrochelatase_C"/>
    <property type="match status" value="1"/>
</dbReference>
<comment type="similarity">
    <text evidence="1 7 8">Belongs to the ferrochelatase family.</text>
</comment>
<dbReference type="NCBIfam" id="TIGR00109">
    <property type="entry name" value="hemH"/>
    <property type="match status" value="1"/>
</dbReference>
<dbReference type="PANTHER" id="PTHR11108:SF1">
    <property type="entry name" value="FERROCHELATASE, MITOCHONDRIAL"/>
    <property type="match status" value="1"/>
</dbReference>
<dbReference type="GO" id="GO:0046872">
    <property type="term" value="F:metal ion binding"/>
    <property type="evidence" value="ECO:0007669"/>
    <property type="project" value="UniProtKB-KW"/>
</dbReference>
<dbReference type="SUPFAM" id="SSF53800">
    <property type="entry name" value="Chelatase"/>
    <property type="match status" value="1"/>
</dbReference>
<organism evidence="9 10">
    <name type="scientific">Helicobacter felis (strain ATCC 49179 / CCUG 28539 / NCTC 12436 / CS1)</name>
    <dbReference type="NCBI Taxonomy" id="936155"/>
    <lineage>
        <taxon>Bacteria</taxon>
        <taxon>Pseudomonadati</taxon>
        <taxon>Campylobacterota</taxon>
        <taxon>Epsilonproteobacteria</taxon>
        <taxon>Campylobacterales</taxon>
        <taxon>Helicobacteraceae</taxon>
        <taxon>Helicobacter</taxon>
    </lineage>
</organism>
<dbReference type="GO" id="GO:0006783">
    <property type="term" value="P:heme biosynthetic process"/>
    <property type="evidence" value="ECO:0007669"/>
    <property type="project" value="UniProtKB-UniRule"/>
</dbReference>
<keyword evidence="2 7" id="KW-0408">Iron</keyword>
<dbReference type="GO" id="GO:0005737">
    <property type="term" value="C:cytoplasm"/>
    <property type="evidence" value="ECO:0007669"/>
    <property type="project" value="UniProtKB-SubCell"/>
</dbReference>
<dbReference type="AlphaFoldDB" id="E7ACT1"/>
<dbReference type="PANTHER" id="PTHR11108">
    <property type="entry name" value="FERROCHELATASE"/>
    <property type="match status" value="1"/>
</dbReference>
<dbReference type="InterPro" id="IPR001015">
    <property type="entry name" value="Ferrochelatase"/>
</dbReference>
<comment type="function">
    <text evidence="7 8">Catalyzes the ferrous insertion into protoporphyrin IX.</text>
</comment>
<evidence type="ECO:0000256" key="5">
    <source>
        <dbReference type="ARBA" id="ARBA00023244"/>
    </source>
</evidence>
<dbReference type="STRING" id="936155.HFELIS_01770"/>
<dbReference type="eggNOG" id="COG0276">
    <property type="taxonomic scope" value="Bacteria"/>
</dbReference>
<comment type="catalytic activity">
    <reaction evidence="7 8">
        <text>heme b + 2 H(+) = protoporphyrin IX + Fe(2+)</text>
        <dbReference type="Rhea" id="RHEA:22584"/>
        <dbReference type="ChEBI" id="CHEBI:15378"/>
        <dbReference type="ChEBI" id="CHEBI:29033"/>
        <dbReference type="ChEBI" id="CHEBI:57306"/>
        <dbReference type="ChEBI" id="CHEBI:60344"/>
        <dbReference type="EC" id="4.98.1.1"/>
    </reaction>
</comment>
<comment type="pathway">
    <text evidence="7 8">Porphyrin-containing compound metabolism; protoheme biosynthesis; protoheme from protoporphyrin-IX: step 1/1.</text>
</comment>
<feature type="binding site" evidence="7">
    <location>
        <position position="193"/>
    </location>
    <ligand>
        <name>Fe(2+)</name>
        <dbReference type="ChEBI" id="CHEBI:29033"/>
    </ligand>
</feature>
<evidence type="ECO:0000256" key="3">
    <source>
        <dbReference type="ARBA" id="ARBA00023133"/>
    </source>
</evidence>
<dbReference type="GO" id="GO:0004325">
    <property type="term" value="F:ferrochelatase activity"/>
    <property type="evidence" value="ECO:0007669"/>
    <property type="project" value="UniProtKB-UniRule"/>
</dbReference>
<dbReference type="InterPro" id="IPR019772">
    <property type="entry name" value="Ferrochelatase_AS"/>
</dbReference>
<dbReference type="HOGENOM" id="CLU_018884_4_1_7"/>
<proteinExistence type="inferred from homology"/>
<keyword evidence="5 7" id="KW-0627">Porphyrin biosynthesis</keyword>
<evidence type="ECO:0000313" key="10">
    <source>
        <dbReference type="Proteomes" id="UP000007934"/>
    </source>
</evidence>
<dbReference type="EC" id="4.98.1.1" evidence="7 8"/>
<name>E7ACT1_HELFC</name>
<evidence type="ECO:0000256" key="1">
    <source>
        <dbReference type="ARBA" id="ARBA00007718"/>
    </source>
</evidence>
<dbReference type="InterPro" id="IPR033644">
    <property type="entry name" value="Ferrochelatase_C"/>
</dbReference>
<feature type="binding site" evidence="7">
    <location>
        <position position="274"/>
    </location>
    <ligand>
        <name>Fe(2+)</name>
        <dbReference type="ChEBI" id="CHEBI:29033"/>
    </ligand>
</feature>
<sequence length="337" mass="38545">MLPSSPKEAVVLLNMGGPNHLDEVALFLTNMFNDPYILSINPPKLRKLLASFITKNRLQKSQAIYQRIGGKSPIAALSAKLVAKLNALDPSRHYTYAMRYTPPFARNTFQTLQAEGFERLKLFSMYPQYSTTTTLSSMQDALRALETLNYTPQMARIERFYTHALYNQAILETISNTLVKRPAKDFVLIFSVHGLPTKVVLEGDPYQAECLHHVSLLKRAFVRTSLRFKEVVLAYQSKVGPMKWLEPSTEAMIERYRQHKIIIYPLAFSIDNSETLYELQIQYKFHAMRLGVPEYLVCPCLNDQSSFARAIIDILNTSPAPLNQEFTPQDYNENLSH</sequence>
<evidence type="ECO:0000256" key="8">
    <source>
        <dbReference type="RuleBase" id="RU000607"/>
    </source>
</evidence>
<evidence type="ECO:0000256" key="2">
    <source>
        <dbReference type="ARBA" id="ARBA00023004"/>
    </source>
</evidence>
<dbReference type="Gene3D" id="3.40.50.1400">
    <property type="match status" value="2"/>
</dbReference>
<dbReference type="EMBL" id="FQ670179">
    <property type="protein sequence ID" value="CBY82261.1"/>
    <property type="molecule type" value="Genomic_DNA"/>
</dbReference>
<comment type="subcellular location">
    <subcellularLocation>
        <location evidence="7 8">Cytoplasm</location>
    </subcellularLocation>
</comment>
<comment type="catalytic activity">
    <reaction evidence="6">
        <text>Fe-coproporphyrin III + 2 H(+) = coproporphyrin III + Fe(2+)</text>
        <dbReference type="Rhea" id="RHEA:49572"/>
        <dbReference type="ChEBI" id="CHEBI:15378"/>
        <dbReference type="ChEBI" id="CHEBI:29033"/>
        <dbReference type="ChEBI" id="CHEBI:68438"/>
        <dbReference type="ChEBI" id="CHEBI:131725"/>
        <dbReference type="EC" id="4.99.1.9"/>
    </reaction>
    <physiologicalReaction direction="right-to-left" evidence="6">
        <dbReference type="Rhea" id="RHEA:49574"/>
    </physiologicalReaction>
</comment>
<dbReference type="RefSeq" id="WP_013468633.1">
    <property type="nucleotide sequence ID" value="NC_014810.2"/>
</dbReference>
<keyword evidence="3 7" id="KW-0350">Heme biosynthesis</keyword>
<gene>
    <name evidence="7 9" type="primary">hemH</name>
    <name evidence="9" type="ordered locus">Hfelis_01770</name>
</gene>
<evidence type="ECO:0000256" key="4">
    <source>
        <dbReference type="ARBA" id="ARBA00023239"/>
    </source>
</evidence>
<dbReference type="InterPro" id="IPR033659">
    <property type="entry name" value="Ferrochelatase_N"/>
</dbReference>
<dbReference type="HAMAP" id="MF_00323">
    <property type="entry name" value="Ferrochelatase"/>
    <property type="match status" value="1"/>
</dbReference>
<dbReference type="KEGG" id="hfe:HFELIS_01770"/>
<keyword evidence="4 7" id="KW-0456">Lyase</keyword>
<dbReference type="Proteomes" id="UP000007934">
    <property type="component" value="Chromosome"/>
</dbReference>
<accession>E7ACT1</accession>
<evidence type="ECO:0000256" key="6">
    <source>
        <dbReference type="ARBA" id="ARBA00024536"/>
    </source>
</evidence>
<keyword evidence="7" id="KW-0479">Metal-binding</keyword>
<keyword evidence="10" id="KW-1185">Reference proteome</keyword>
<reference evidence="9 10" key="1">
    <citation type="journal article" date="2011" name="Genome Biol. Evol.">
        <title>Comparative whole genome sequence analysis of the carcinogenic bacterial model pathogen Helicobacter felis.</title>
        <authorList>
            <person name="Arnold I.C."/>
            <person name="Zigova Z."/>
            <person name="Holden M."/>
            <person name="Lawley T.D."/>
            <person name="Rad R."/>
            <person name="Dougan G."/>
            <person name="Falkow S."/>
            <person name="Bentley S.D."/>
            <person name="Muller A."/>
        </authorList>
    </citation>
    <scope>NUCLEOTIDE SEQUENCE [LARGE SCALE GENOMIC DNA]</scope>
    <source>
        <strain evidence="10">ATCC 49179 / CCUG 28539 / NCTC 12436 / CS1</strain>
    </source>
</reference>